<evidence type="ECO:0000313" key="2">
    <source>
        <dbReference type="EMBL" id="PKI82892.1"/>
    </source>
</evidence>
<dbReference type="STRING" id="2020962.A0A2N1J8U7"/>
<dbReference type="InterPro" id="IPR007062">
    <property type="entry name" value="PPI-2"/>
</dbReference>
<evidence type="ECO:0000313" key="3">
    <source>
        <dbReference type="Proteomes" id="UP000232875"/>
    </source>
</evidence>
<dbReference type="Gene3D" id="6.10.250.1050">
    <property type="match status" value="1"/>
</dbReference>
<reference evidence="2 3" key="1">
    <citation type="submission" date="2017-10" db="EMBL/GenBank/DDBJ databases">
        <title>A novel species of cold-tolerant Malassezia isolated from bats.</title>
        <authorList>
            <person name="Lorch J.M."/>
            <person name="Palmer J.M."/>
            <person name="Vanderwolf K.J."/>
            <person name="Schmidt K.Z."/>
            <person name="Verant M.L."/>
            <person name="Weller T.J."/>
            <person name="Blehert D.S."/>
        </authorList>
    </citation>
    <scope>NUCLEOTIDE SEQUENCE [LARGE SCALE GENOMIC DNA]</scope>
    <source>
        <strain evidence="2 3">NWHC:44797-103</strain>
    </source>
</reference>
<evidence type="ECO:0000256" key="1">
    <source>
        <dbReference type="SAM" id="MobiDB-lite"/>
    </source>
</evidence>
<proteinExistence type="predicted"/>
<feature type="compositionally biased region" description="Acidic residues" evidence="1">
    <location>
        <begin position="75"/>
        <end position="85"/>
    </location>
</feature>
<dbReference type="PANTHER" id="PTHR12398">
    <property type="entry name" value="PROTEIN PHOSPHATASE INHIBITOR"/>
    <property type="match status" value="1"/>
</dbReference>
<dbReference type="OrthoDB" id="551302at2759"/>
<name>A0A2N1J8U7_9BASI</name>
<sequence length="175" mass="19395">MPPKREPIQSALAPRPRGILKNKQPVAENASGSSQLHWDEGNLDVNQYERDNTAARMKIDEPKTPFVHSTSAPPLEEEGFDLDMDPDARPRTASVVRDDDLLDREQVAANTKANAQQSASVPLVAPHAVAPAPSFTEKGTQQLHHAEFQEKRHHHYGDEAQALKMAAQLPEEEDE</sequence>
<protein>
    <submittedName>
        <fullName evidence="2">Uncharacterized protein</fullName>
    </submittedName>
</protein>
<dbReference type="GO" id="GO:0009966">
    <property type="term" value="P:regulation of signal transduction"/>
    <property type="evidence" value="ECO:0007669"/>
    <property type="project" value="InterPro"/>
</dbReference>
<feature type="region of interest" description="Disordered" evidence="1">
    <location>
        <begin position="56"/>
        <end position="91"/>
    </location>
</feature>
<organism evidence="2 3">
    <name type="scientific">Malassezia vespertilionis</name>
    <dbReference type="NCBI Taxonomy" id="2020962"/>
    <lineage>
        <taxon>Eukaryota</taxon>
        <taxon>Fungi</taxon>
        <taxon>Dikarya</taxon>
        <taxon>Basidiomycota</taxon>
        <taxon>Ustilaginomycotina</taxon>
        <taxon>Malasseziomycetes</taxon>
        <taxon>Malasseziales</taxon>
        <taxon>Malasseziaceae</taxon>
        <taxon>Malassezia</taxon>
    </lineage>
</organism>
<dbReference type="AlphaFoldDB" id="A0A2N1J8U7"/>
<dbReference type="PANTHER" id="PTHR12398:SF20">
    <property type="entry name" value="PROTEIN PHOSPHATASE 1 REGULATORY INHIBITOR SUBUNIT 2"/>
    <property type="match status" value="1"/>
</dbReference>
<keyword evidence="3" id="KW-1185">Reference proteome</keyword>
<dbReference type="EMBL" id="KZ454993">
    <property type="protein sequence ID" value="PKI82892.1"/>
    <property type="molecule type" value="Genomic_DNA"/>
</dbReference>
<dbReference type="Proteomes" id="UP000232875">
    <property type="component" value="Unassembled WGS sequence"/>
</dbReference>
<feature type="region of interest" description="Disordered" evidence="1">
    <location>
        <begin position="1"/>
        <end position="42"/>
    </location>
</feature>
<dbReference type="Pfam" id="PF04979">
    <property type="entry name" value="IPP-2"/>
    <property type="match status" value="1"/>
</dbReference>
<dbReference type="GO" id="GO:0004864">
    <property type="term" value="F:protein phosphatase inhibitor activity"/>
    <property type="evidence" value="ECO:0007669"/>
    <property type="project" value="InterPro"/>
</dbReference>
<gene>
    <name evidence="2" type="ORF">MVES_003211</name>
</gene>
<accession>A0A2N1J8U7</accession>